<name>A0A9D7LMX3_9RHOO</name>
<sequence>MRTQISRSAQPEFRATVMVLLAAALALLMPCNTSAETASDSASSEPSLSVSESYRPKRIILAADGTWNEAERKDLATGRPQPTNVLKVARAIVPRASDGTDQIVYYLYGVGTGGVLDRLTGGAFGDGVEQNVRTLYRFLVFNYEPGDEIYLFGFSRGAFTVRTLAGFINRIGLLQKNDEYYTAELYALYESSTSRDSPEWEHAFRNIKDRRPPPPIRFIGVWDTVGALGAPGALGQLFNRGKYEYHDVALNPSIQNAFHALAIDEHRKPFSPTLWTTPVGWNGHLEQVWFAGVHSNVGGSYSPDGLANEALHWMVEKAEGLGLEFDNTYLEHYCPCFDSTLNDSMTWIYRIFGPMTREIPAHPENEHAIHQSAIDRMKGVELEYMPPNLVSFLAENPSASFVPTNRMSRGKPCKKL</sequence>
<keyword evidence="1" id="KW-0732">Signal</keyword>
<evidence type="ECO:0000313" key="3">
    <source>
        <dbReference type="EMBL" id="MBK8890767.1"/>
    </source>
</evidence>
<dbReference type="EMBL" id="JADKBR010000015">
    <property type="protein sequence ID" value="MBK8890767.1"/>
    <property type="molecule type" value="Genomic_DNA"/>
</dbReference>
<reference evidence="3" key="1">
    <citation type="submission" date="2020-10" db="EMBL/GenBank/DDBJ databases">
        <title>Connecting structure to function with the recovery of over 1000 high-quality activated sludge metagenome-assembled genomes encoding full-length rRNA genes using long-read sequencing.</title>
        <authorList>
            <person name="Singleton C.M."/>
            <person name="Petriglieri F."/>
            <person name="Kristensen J.M."/>
            <person name="Kirkegaard R.H."/>
            <person name="Michaelsen T.Y."/>
            <person name="Andersen M.H."/>
            <person name="Karst S.M."/>
            <person name="Dueholm M.S."/>
            <person name="Nielsen P.H."/>
            <person name="Albertsen M."/>
        </authorList>
    </citation>
    <scope>NUCLEOTIDE SEQUENCE</scope>
    <source>
        <strain evidence="3">OdNE_18-Q3-R46-58_BAT3C.305</strain>
    </source>
</reference>
<dbReference type="PANTHER" id="PTHR33840">
    <property type="match status" value="1"/>
</dbReference>
<dbReference type="SUPFAM" id="SSF53474">
    <property type="entry name" value="alpha/beta-Hydrolases"/>
    <property type="match status" value="1"/>
</dbReference>
<feature type="signal peptide" evidence="1">
    <location>
        <begin position="1"/>
        <end position="35"/>
    </location>
</feature>
<evidence type="ECO:0000259" key="2">
    <source>
        <dbReference type="Pfam" id="PF09994"/>
    </source>
</evidence>
<dbReference type="PANTHER" id="PTHR33840:SF1">
    <property type="entry name" value="TLE1 PHOSPHOLIPASE DOMAIN-CONTAINING PROTEIN"/>
    <property type="match status" value="1"/>
</dbReference>
<proteinExistence type="predicted"/>
<dbReference type="Proteomes" id="UP000808146">
    <property type="component" value="Unassembled WGS sequence"/>
</dbReference>
<evidence type="ECO:0000256" key="1">
    <source>
        <dbReference type="SAM" id="SignalP"/>
    </source>
</evidence>
<dbReference type="AlphaFoldDB" id="A0A9D7LMX3"/>
<feature type="chain" id="PRO_5038693514" evidence="1">
    <location>
        <begin position="36"/>
        <end position="416"/>
    </location>
</feature>
<accession>A0A9D7LMX3</accession>
<evidence type="ECO:0000313" key="4">
    <source>
        <dbReference type="Proteomes" id="UP000808146"/>
    </source>
</evidence>
<organism evidence="3 4">
    <name type="scientific">Candidatus Dechloromonas phosphorivorans</name>
    <dbReference type="NCBI Taxonomy" id="2899244"/>
    <lineage>
        <taxon>Bacteria</taxon>
        <taxon>Pseudomonadati</taxon>
        <taxon>Pseudomonadota</taxon>
        <taxon>Betaproteobacteria</taxon>
        <taxon>Rhodocyclales</taxon>
        <taxon>Azonexaceae</taxon>
        <taxon>Dechloromonas</taxon>
    </lineage>
</organism>
<dbReference type="Pfam" id="PF09994">
    <property type="entry name" value="T6SS_Tle1-like_cat"/>
    <property type="match status" value="1"/>
</dbReference>
<dbReference type="InterPro" id="IPR029058">
    <property type="entry name" value="AB_hydrolase_fold"/>
</dbReference>
<gene>
    <name evidence="3" type="ORF">IPN75_10410</name>
</gene>
<dbReference type="InterPro" id="IPR018712">
    <property type="entry name" value="Tle1-like_cat"/>
</dbReference>
<feature type="domain" description="T6SS Phospholipase effector Tle1-like catalytic" evidence="2">
    <location>
        <begin position="57"/>
        <end position="316"/>
    </location>
</feature>
<protein>
    <submittedName>
        <fullName evidence="3">DUF2235 domain-containing protein</fullName>
    </submittedName>
</protein>
<comment type="caution">
    <text evidence="3">The sequence shown here is derived from an EMBL/GenBank/DDBJ whole genome shotgun (WGS) entry which is preliminary data.</text>
</comment>